<organism evidence="2 3">
    <name type="scientific">Striga asiatica</name>
    <name type="common">Asiatic witchweed</name>
    <name type="synonym">Buchnera asiatica</name>
    <dbReference type="NCBI Taxonomy" id="4170"/>
    <lineage>
        <taxon>Eukaryota</taxon>
        <taxon>Viridiplantae</taxon>
        <taxon>Streptophyta</taxon>
        <taxon>Embryophyta</taxon>
        <taxon>Tracheophyta</taxon>
        <taxon>Spermatophyta</taxon>
        <taxon>Magnoliopsida</taxon>
        <taxon>eudicotyledons</taxon>
        <taxon>Gunneridae</taxon>
        <taxon>Pentapetalae</taxon>
        <taxon>asterids</taxon>
        <taxon>lamiids</taxon>
        <taxon>Lamiales</taxon>
        <taxon>Orobanchaceae</taxon>
        <taxon>Buchnereae</taxon>
        <taxon>Striga</taxon>
    </lineage>
</organism>
<dbReference type="AlphaFoldDB" id="A0A5A7QW64"/>
<comment type="caution">
    <text evidence="2">The sequence shown here is derived from an EMBL/GenBank/DDBJ whole genome shotgun (WGS) entry which is preliminary data.</text>
</comment>
<feature type="region of interest" description="Disordered" evidence="1">
    <location>
        <begin position="109"/>
        <end position="140"/>
    </location>
</feature>
<feature type="compositionally biased region" description="Basic and acidic residues" evidence="1">
    <location>
        <begin position="74"/>
        <end position="88"/>
    </location>
</feature>
<dbReference type="Proteomes" id="UP000325081">
    <property type="component" value="Unassembled WGS sequence"/>
</dbReference>
<feature type="region of interest" description="Disordered" evidence="1">
    <location>
        <begin position="42"/>
        <end position="97"/>
    </location>
</feature>
<dbReference type="GO" id="GO:0016740">
    <property type="term" value="F:transferase activity"/>
    <property type="evidence" value="ECO:0007669"/>
    <property type="project" value="UniProtKB-KW"/>
</dbReference>
<evidence type="ECO:0000313" key="3">
    <source>
        <dbReference type="Proteomes" id="UP000325081"/>
    </source>
</evidence>
<keyword evidence="2" id="KW-0413">Isomerase</keyword>
<evidence type="ECO:0000256" key="1">
    <source>
        <dbReference type="SAM" id="MobiDB-lite"/>
    </source>
</evidence>
<reference evidence="3" key="1">
    <citation type="journal article" date="2019" name="Curr. Biol.">
        <title>Genome Sequence of Striga asiatica Provides Insight into the Evolution of Plant Parasitism.</title>
        <authorList>
            <person name="Yoshida S."/>
            <person name="Kim S."/>
            <person name="Wafula E.K."/>
            <person name="Tanskanen J."/>
            <person name="Kim Y.M."/>
            <person name="Honaas L."/>
            <person name="Yang Z."/>
            <person name="Spallek T."/>
            <person name="Conn C.E."/>
            <person name="Ichihashi Y."/>
            <person name="Cheong K."/>
            <person name="Cui S."/>
            <person name="Der J.P."/>
            <person name="Gundlach H."/>
            <person name="Jiao Y."/>
            <person name="Hori C."/>
            <person name="Ishida J.K."/>
            <person name="Kasahara H."/>
            <person name="Kiba T."/>
            <person name="Kim M.S."/>
            <person name="Koo N."/>
            <person name="Laohavisit A."/>
            <person name="Lee Y.H."/>
            <person name="Lumba S."/>
            <person name="McCourt P."/>
            <person name="Mortimer J.C."/>
            <person name="Mutuku J.M."/>
            <person name="Nomura T."/>
            <person name="Sasaki-Sekimoto Y."/>
            <person name="Seto Y."/>
            <person name="Wang Y."/>
            <person name="Wakatake T."/>
            <person name="Sakakibara H."/>
            <person name="Demura T."/>
            <person name="Yamaguchi S."/>
            <person name="Yoneyama K."/>
            <person name="Manabe R.I."/>
            <person name="Nelson D.C."/>
            <person name="Schulman A.H."/>
            <person name="Timko M.P."/>
            <person name="dePamphilis C.W."/>
            <person name="Choi D."/>
            <person name="Shirasu K."/>
        </authorList>
    </citation>
    <scope>NUCLEOTIDE SEQUENCE [LARGE SCALE GENOMIC DNA]</scope>
    <source>
        <strain evidence="3">cv. UVA1</strain>
    </source>
</reference>
<accession>A0A5A7QW64</accession>
<gene>
    <name evidence="2" type="ORF">STAS_26719</name>
</gene>
<evidence type="ECO:0000313" key="2">
    <source>
        <dbReference type="EMBL" id="GER49470.1"/>
    </source>
</evidence>
<dbReference type="EMBL" id="BKCP01008626">
    <property type="protein sequence ID" value="GER49470.1"/>
    <property type="molecule type" value="Genomic_DNA"/>
</dbReference>
<name>A0A5A7QW64_STRAF</name>
<proteinExistence type="predicted"/>
<dbReference type="GO" id="GO:0016853">
    <property type="term" value="F:isomerase activity"/>
    <property type="evidence" value="ECO:0007669"/>
    <property type="project" value="UniProtKB-KW"/>
</dbReference>
<keyword evidence="3" id="KW-1185">Reference proteome</keyword>
<sequence length="222" mass="24646">MAARDSVKAAKKLDDFSKLAAVHIRMEPMIQCLGRVLSVRVEGDDDPASDGQHQSDPHPITGGVNLSPGDQAGDLDKTVRSDHNVARSEEEEGIRNSVAFNQELQQVGDLDSTQLENPLNPVTVPQDKEESPNRNVQSDVPIVNEGPLLTDVSLVEVAIKPASVEDKNCHRKKKPFFLENQDLINKLLQKACRLISLGFLTLRLVKKVLLREVVSLYRRLRC</sequence>
<protein>
    <submittedName>
        <fullName evidence="2">S-adenosylmethionine:tRNAribosyltransferase-isomerase</fullName>
    </submittedName>
</protein>
<keyword evidence="2" id="KW-0808">Transferase</keyword>